<keyword evidence="3" id="KW-1185">Reference proteome</keyword>
<evidence type="ECO:0000313" key="2">
    <source>
        <dbReference type="EMBL" id="CAK7213085.1"/>
    </source>
</evidence>
<feature type="compositionally biased region" description="Polar residues" evidence="1">
    <location>
        <begin position="355"/>
        <end position="368"/>
    </location>
</feature>
<evidence type="ECO:0000313" key="3">
    <source>
        <dbReference type="Proteomes" id="UP001642405"/>
    </source>
</evidence>
<proteinExistence type="predicted"/>
<feature type="region of interest" description="Disordered" evidence="1">
    <location>
        <begin position="113"/>
        <end position="150"/>
    </location>
</feature>
<gene>
    <name evidence="2" type="ORF">SCUCBS95973_001681</name>
</gene>
<feature type="compositionally biased region" description="Low complexity" evidence="1">
    <location>
        <begin position="369"/>
        <end position="381"/>
    </location>
</feature>
<protein>
    <submittedName>
        <fullName evidence="2">Uncharacterized protein</fullName>
    </submittedName>
</protein>
<organism evidence="2 3">
    <name type="scientific">Sporothrix curviconia</name>
    <dbReference type="NCBI Taxonomy" id="1260050"/>
    <lineage>
        <taxon>Eukaryota</taxon>
        <taxon>Fungi</taxon>
        <taxon>Dikarya</taxon>
        <taxon>Ascomycota</taxon>
        <taxon>Pezizomycotina</taxon>
        <taxon>Sordariomycetes</taxon>
        <taxon>Sordariomycetidae</taxon>
        <taxon>Ophiostomatales</taxon>
        <taxon>Ophiostomataceae</taxon>
        <taxon>Sporothrix</taxon>
    </lineage>
</organism>
<comment type="caution">
    <text evidence="2">The sequence shown here is derived from an EMBL/GenBank/DDBJ whole genome shotgun (WGS) entry which is preliminary data.</text>
</comment>
<evidence type="ECO:0000256" key="1">
    <source>
        <dbReference type="SAM" id="MobiDB-lite"/>
    </source>
</evidence>
<name>A0ABP0B0K5_9PEZI</name>
<reference evidence="2 3" key="1">
    <citation type="submission" date="2024-01" db="EMBL/GenBank/DDBJ databases">
        <authorList>
            <person name="Allen C."/>
            <person name="Tagirdzhanova G."/>
        </authorList>
    </citation>
    <scope>NUCLEOTIDE SEQUENCE [LARGE SCALE GENOMIC DNA]</scope>
</reference>
<accession>A0ABP0B0K5</accession>
<dbReference type="Proteomes" id="UP001642405">
    <property type="component" value="Unassembled WGS sequence"/>
</dbReference>
<dbReference type="EMBL" id="CAWUHB010000006">
    <property type="protein sequence ID" value="CAK7213085.1"/>
    <property type="molecule type" value="Genomic_DNA"/>
</dbReference>
<sequence length="421" mass="44494">MPSNFRTYESQSRLLAAVLASNPSLKLNFRAIAQHYGSDSSQSAIEHRFRPIKKQASIIRRIVSEGKDAKDFAHLFNLHDKDIAKYYGESTPQGIEFQFRAIKKDAKALRDAVEQGKSPLATRKNVPAGTSAATPTRGRKPRAPAVSAVAGGTASAASSAAATAAAPAPARRPAKRARLEADFVSKDDEDSLASDEVDYEQLDLTPLSTPSHRMTATMTTAAGGAAASAGAVVAPVCFTPSTTMAAPPTAFFTDTTTATPALSTGVSPADNDSPDNNVVFHTAVQHQRQQPLSFYARNRVTIEDDGDDDDDVCIIDTPTKRPKLETPAPLSLAAVSTSTATLEIGSFDSFTSQSQLASQLPGQSGQFHSQNQNLSQSQSQSPFTFDGSGSSWDSMGFFAAAADPMASFAGTASFYDNDDGI</sequence>
<feature type="region of interest" description="Disordered" evidence="1">
    <location>
        <begin position="355"/>
        <end position="387"/>
    </location>
</feature>